<name>A0A5S3YZ76_9GAMM</name>
<sequence length="446" mass="46164">MGGKSESNQKTSSSQQTTNIVNDGQFAGAQGVDASRTDIDYDVDNSVRYDLDQDIDNSVRNDYDLDQDIDNSQHLDQDIDNSIRYDGEFAGVSGTVNVLDGGAIEAGMGVALSGMDAAVDAMRIGGNLGEHALSEMGNSVDTMAGVSEYALDEMGDLSADALSEMGSTTNNALQLAEYGMGEMASVTNDAFELVGDVSQVALDANSYVSENALSEMGGLSGDALDLAQYAIGEASDVNRDLADNYLSALNDASASNADYMATVTSDNLNAMGDLSSHAIESMNGLATELGTGNQALMHSMGEQLSEGFSEGVSTIAALSDNTSTTLANSHQANLEVIANLSGDVLSNNQNLINSMTSNLGDAHSENLASLADTQQNIGEFLAEATKDNINANNAALTQVAALAKSTSLQGQDLVADSASKMIKYVSIAMGIGVSVIAVALVVRGSK</sequence>
<protein>
    <submittedName>
        <fullName evidence="3">Uncharacterized protein</fullName>
    </submittedName>
</protein>
<dbReference type="RefSeq" id="WP_138565951.1">
    <property type="nucleotide sequence ID" value="NZ_PNCM01000002.1"/>
</dbReference>
<proteinExistence type="predicted"/>
<dbReference type="Proteomes" id="UP000307362">
    <property type="component" value="Unassembled WGS sequence"/>
</dbReference>
<dbReference type="OrthoDB" id="9957903at2"/>
<dbReference type="EMBL" id="PNCM01000002">
    <property type="protein sequence ID" value="TMP84176.1"/>
    <property type="molecule type" value="Genomic_DNA"/>
</dbReference>
<evidence type="ECO:0000256" key="2">
    <source>
        <dbReference type="SAM" id="Phobius"/>
    </source>
</evidence>
<organism evidence="3 4">
    <name type="scientific">Pseudoalteromonas phenolica</name>
    <dbReference type="NCBI Taxonomy" id="161398"/>
    <lineage>
        <taxon>Bacteria</taxon>
        <taxon>Pseudomonadati</taxon>
        <taxon>Pseudomonadota</taxon>
        <taxon>Gammaproteobacteria</taxon>
        <taxon>Alteromonadales</taxon>
        <taxon>Pseudoalteromonadaceae</taxon>
        <taxon>Pseudoalteromonas</taxon>
    </lineage>
</organism>
<reference evidence="4" key="2">
    <citation type="submission" date="2019-06" db="EMBL/GenBank/DDBJ databases">
        <title>Co-occurence of chitin degradation, pigmentation and bioactivity in marine Pseudoalteromonas.</title>
        <authorList>
            <person name="Sonnenschein E.C."/>
            <person name="Bech P.K."/>
        </authorList>
    </citation>
    <scope>NUCLEOTIDE SEQUENCE [LARGE SCALE GENOMIC DNA]</scope>
    <source>
        <strain evidence="4">S1189</strain>
    </source>
</reference>
<accession>A0A5S3YZ76</accession>
<reference evidence="3 4" key="1">
    <citation type="submission" date="2017-12" db="EMBL/GenBank/DDBJ databases">
        <authorList>
            <person name="Paulsen S."/>
            <person name="Gram L.K."/>
        </authorList>
    </citation>
    <scope>NUCLEOTIDE SEQUENCE [LARGE SCALE GENOMIC DNA]</scope>
    <source>
        <strain evidence="3 4">S1189</strain>
    </source>
</reference>
<evidence type="ECO:0000313" key="4">
    <source>
        <dbReference type="Proteomes" id="UP000307362"/>
    </source>
</evidence>
<feature type="region of interest" description="Disordered" evidence="1">
    <location>
        <begin position="1"/>
        <end position="35"/>
    </location>
</feature>
<feature type="transmembrane region" description="Helical" evidence="2">
    <location>
        <begin position="421"/>
        <end position="442"/>
    </location>
</feature>
<feature type="compositionally biased region" description="Low complexity" evidence="1">
    <location>
        <begin position="1"/>
        <end position="19"/>
    </location>
</feature>
<evidence type="ECO:0000313" key="3">
    <source>
        <dbReference type="EMBL" id="TMP84176.1"/>
    </source>
</evidence>
<keyword evidence="2" id="KW-1133">Transmembrane helix</keyword>
<dbReference type="AlphaFoldDB" id="A0A5S3YZ76"/>
<comment type="caution">
    <text evidence="3">The sequence shown here is derived from an EMBL/GenBank/DDBJ whole genome shotgun (WGS) entry which is preliminary data.</text>
</comment>
<keyword evidence="2" id="KW-0472">Membrane</keyword>
<keyword evidence="2" id="KW-0812">Transmembrane</keyword>
<gene>
    <name evidence="3" type="ORF">CWB73_00480</name>
</gene>
<evidence type="ECO:0000256" key="1">
    <source>
        <dbReference type="SAM" id="MobiDB-lite"/>
    </source>
</evidence>